<dbReference type="EMBL" id="CAJNOQ010032770">
    <property type="protein sequence ID" value="CAF1586864.1"/>
    <property type="molecule type" value="Genomic_DNA"/>
</dbReference>
<evidence type="ECO:0000313" key="2">
    <source>
        <dbReference type="EMBL" id="CAF4456870.1"/>
    </source>
</evidence>
<dbReference type="SUPFAM" id="SSF52047">
    <property type="entry name" value="RNI-like"/>
    <property type="match status" value="1"/>
</dbReference>
<organism evidence="1 3">
    <name type="scientific">Didymodactylos carnosus</name>
    <dbReference type="NCBI Taxonomy" id="1234261"/>
    <lineage>
        <taxon>Eukaryota</taxon>
        <taxon>Metazoa</taxon>
        <taxon>Spiralia</taxon>
        <taxon>Gnathifera</taxon>
        <taxon>Rotifera</taxon>
        <taxon>Eurotatoria</taxon>
        <taxon>Bdelloidea</taxon>
        <taxon>Philodinida</taxon>
        <taxon>Philodinidae</taxon>
        <taxon>Didymodactylos</taxon>
    </lineage>
</organism>
<gene>
    <name evidence="1" type="ORF">GPM918_LOCUS41477</name>
    <name evidence="2" type="ORF">SRO942_LOCUS42532</name>
</gene>
<proteinExistence type="predicted"/>
<feature type="non-terminal residue" evidence="1">
    <location>
        <position position="1"/>
    </location>
</feature>
<name>A0A815ZU53_9BILA</name>
<evidence type="ECO:0000313" key="3">
    <source>
        <dbReference type="Proteomes" id="UP000663829"/>
    </source>
</evidence>
<reference evidence="1" key="1">
    <citation type="submission" date="2021-02" db="EMBL/GenBank/DDBJ databases">
        <authorList>
            <person name="Nowell W R."/>
        </authorList>
    </citation>
    <scope>NUCLEOTIDE SEQUENCE</scope>
</reference>
<keyword evidence="3" id="KW-1185">Reference proteome</keyword>
<accession>A0A815ZU53</accession>
<comment type="caution">
    <text evidence="1">The sequence shown here is derived from an EMBL/GenBank/DDBJ whole genome shotgun (WGS) entry which is preliminary data.</text>
</comment>
<dbReference type="InterPro" id="IPR032675">
    <property type="entry name" value="LRR_dom_sf"/>
</dbReference>
<sequence>MQVQHIKDPVDGENNNRLYIRVRHIIENTLEIYETQEIKNLSIEEGKSIGEALKLNTNVQCLEIKLKNLSIPCAEYLIDSLKTNTDIY</sequence>
<evidence type="ECO:0000313" key="1">
    <source>
        <dbReference type="EMBL" id="CAF1586864.1"/>
    </source>
</evidence>
<dbReference type="AlphaFoldDB" id="A0A815ZU53"/>
<dbReference type="Proteomes" id="UP000681722">
    <property type="component" value="Unassembled WGS sequence"/>
</dbReference>
<dbReference type="Proteomes" id="UP000663829">
    <property type="component" value="Unassembled WGS sequence"/>
</dbReference>
<protein>
    <submittedName>
        <fullName evidence="1">Uncharacterized protein</fullName>
    </submittedName>
</protein>
<dbReference type="Gene3D" id="3.80.10.10">
    <property type="entry name" value="Ribonuclease Inhibitor"/>
    <property type="match status" value="1"/>
</dbReference>
<dbReference type="EMBL" id="CAJOBC010098831">
    <property type="protein sequence ID" value="CAF4456870.1"/>
    <property type="molecule type" value="Genomic_DNA"/>
</dbReference>